<sequence>MATLTVPQSNASTNLWTEAIDQLPAEHKHGINFAQYEKIDVLKDLREKAETSRNQFMISRWKYTRKSGETVIIRDVLEKFLRWLDMFKGIGDVAIQYDPTHATLPWAGIRLILQIALNDTNKMSLVMEDLTWISELICRYTILEALYIYDSSAAHEALQRALVKLYSKILLHLSNITAYFGQGTAKRLIKSTVLSENSFESTLDEIHRAEEQVKNWISLAERNDSIEKNDKLAALLNSMNGPLKRIDRNLEHVQDNLERSERTKILQWLSSEPYMGYHKQVKKDFLAGTGMWLLDDAIFKKWKDDSASSILWLHGIAGSGKSKLVSVVIEDAMKNFKARNSPQPVFFYCSRNPAEPLRSSPRGILASIARQLSNIELGMPLLKPIVDMYQSEESQGFASGQPEMTEICDLITELIEIYPQTTIIIDAMDECDIGTRWELLEYLEAILKNASSLVKIFVSSRNDQDIVLQLKNYPNLEINSRMNESDIARFVKNETEQLVKRRKLLCRSNSRDELKELIISKTTASAHGMFRWASMQLQYLCLFTEDGDIRDAMGRLPPDLREQYNQVYNKLSTMPGDYRQTIFKNALCWLLSAQITLPTDQFLAAVTTIPYGGKKTPVSQETIVEYCNNFIVHDSQLDTFRFAHLSVREFLEERPEFSKPSSNSMIAEACLWTVLCKRSNSEVQKLFRHIGWKLEVEPSGVRTIEDYARYYWPAHGRAAGACRKSGNLRAVLKHLFLDEKDKGDTSSMALLIQDVLAGQIPNDYRYILTKHWIWACRPGSDSPPQSLGLFIACAFDLEELEKELFVSEALTAPYRTAGGRSLGGLAARNGSLMILSHLVAQKEFGVSRAIEVLEDAPPEDCKYVAMILVDLWKVNEQSKRTMLTATVSKISLEAIEALLDSWEDVEITQEMILAAVRRKDRSVEVTKFLLSRRKENVRITQNIVEETIKNHGNTIFLAQVLLSQGRKEGMIAPDKFDTRIEWSSEFLKWVGLLLDEVGEEFTITEETIRATGFRDDSSRLMEYLLRRRRKDVPIATSVMMHILGRSNGDVVRMLLDHCELGSFIKKENINVFRQYGGDAKELILLLGHHQGGLVDMLLNGDKKGYMTEDLGRNLHRIMFEHSGGWIYCKRKDDGRPYSARSLPPAAPTESRFFLALSLAGLAGFWFVLARG</sequence>
<proteinExistence type="predicted"/>
<dbReference type="KEGG" id="bsc:COCSADRAFT_187661"/>
<dbReference type="Pfam" id="PF23397">
    <property type="entry name" value="DUF7104"/>
    <property type="match status" value="1"/>
</dbReference>
<dbReference type="AlphaFoldDB" id="M2SNP2"/>
<keyword evidence="2" id="KW-0472">Membrane</keyword>
<evidence type="ECO:0008006" key="7">
    <source>
        <dbReference type="Google" id="ProtNLM"/>
    </source>
</evidence>
<dbReference type="SUPFAM" id="SSF52540">
    <property type="entry name" value="P-loop containing nucleoside triphosphate hydrolases"/>
    <property type="match status" value="1"/>
</dbReference>
<dbReference type="GeneID" id="19133597"/>
<evidence type="ECO:0000313" key="6">
    <source>
        <dbReference type="Proteomes" id="UP000016934"/>
    </source>
</evidence>
<reference evidence="6" key="2">
    <citation type="journal article" date="2013" name="PLoS Genet.">
        <title>Comparative genome structure, secondary metabolite, and effector coding capacity across Cochliobolus pathogens.</title>
        <authorList>
            <person name="Condon B.J."/>
            <person name="Leng Y."/>
            <person name="Wu D."/>
            <person name="Bushley K.E."/>
            <person name="Ohm R.A."/>
            <person name="Otillar R."/>
            <person name="Martin J."/>
            <person name="Schackwitz W."/>
            <person name="Grimwood J."/>
            <person name="MohdZainudin N."/>
            <person name="Xue C."/>
            <person name="Wang R."/>
            <person name="Manning V.A."/>
            <person name="Dhillon B."/>
            <person name="Tu Z.J."/>
            <person name="Steffenson B.J."/>
            <person name="Salamov A."/>
            <person name="Sun H."/>
            <person name="Lowry S."/>
            <person name="LaButti K."/>
            <person name="Han J."/>
            <person name="Copeland A."/>
            <person name="Lindquist E."/>
            <person name="Barry K."/>
            <person name="Schmutz J."/>
            <person name="Baker S.E."/>
            <person name="Ciuffetti L.M."/>
            <person name="Grigoriev I.V."/>
            <person name="Zhong S."/>
            <person name="Turgeon B.G."/>
        </authorList>
    </citation>
    <scope>NUCLEOTIDE SEQUENCE [LARGE SCALE GENOMIC DNA]</scope>
    <source>
        <strain evidence="6">ND90Pr / ATCC 201652</strain>
    </source>
</reference>
<keyword evidence="1" id="KW-0677">Repeat</keyword>
<dbReference type="Proteomes" id="UP000016934">
    <property type="component" value="Unassembled WGS sequence"/>
</dbReference>
<dbReference type="RefSeq" id="XP_007696318.1">
    <property type="nucleotide sequence ID" value="XM_007698128.1"/>
</dbReference>
<dbReference type="InterPro" id="IPR056125">
    <property type="entry name" value="DUF7708"/>
</dbReference>
<evidence type="ECO:0000256" key="2">
    <source>
        <dbReference type="SAM" id="Phobius"/>
    </source>
</evidence>
<gene>
    <name evidence="5" type="ORF">COCSADRAFT_187661</name>
</gene>
<dbReference type="InterPro" id="IPR056884">
    <property type="entry name" value="NPHP3-like_N"/>
</dbReference>
<reference evidence="5 6" key="1">
    <citation type="journal article" date="2012" name="PLoS Pathog.">
        <title>Diverse lifestyles and strategies of plant pathogenesis encoded in the genomes of eighteen Dothideomycetes fungi.</title>
        <authorList>
            <person name="Ohm R.A."/>
            <person name="Feau N."/>
            <person name="Henrissat B."/>
            <person name="Schoch C.L."/>
            <person name="Horwitz B.A."/>
            <person name="Barry K.W."/>
            <person name="Condon B.J."/>
            <person name="Copeland A.C."/>
            <person name="Dhillon B."/>
            <person name="Glaser F."/>
            <person name="Hesse C.N."/>
            <person name="Kosti I."/>
            <person name="LaButti K."/>
            <person name="Lindquist E.A."/>
            <person name="Lucas S."/>
            <person name="Salamov A.A."/>
            <person name="Bradshaw R.E."/>
            <person name="Ciuffetti L."/>
            <person name="Hamelin R.C."/>
            <person name="Kema G.H.J."/>
            <person name="Lawrence C."/>
            <person name="Scott J.A."/>
            <person name="Spatafora J.W."/>
            <person name="Turgeon B.G."/>
            <person name="de Wit P.J.G.M."/>
            <person name="Zhong S."/>
            <person name="Goodwin S.B."/>
            <person name="Grigoriev I.V."/>
        </authorList>
    </citation>
    <scope>NUCLEOTIDE SEQUENCE [LARGE SCALE GENOMIC DNA]</scope>
    <source>
        <strain evidence="6">ND90Pr / ATCC 201652</strain>
    </source>
</reference>
<feature type="domain" description="Nephrocystin 3-like N-terminal" evidence="4">
    <location>
        <begin position="288"/>
        <end position="461"/>
    </location>
</feature>
<evidence type="ECO:0000256" key="1">
    <source>
        <dbReference type="ARBA" id="ARBA00022737"/>
    </source>
</evidence>
<dbReference type="PANTHER" id="PTHR10039">
    <property type="entry name" value="AMELOGENIN"/>
    <property type="match status" value="1"/>
</dbReference>
<protein>
    <recommendedName>
        <fullName evidence="7">NACHT domain-containing protein</fullName>
    </recommendedName>
</protein>
<evidence type="ECO:0000259" key="4">
    <source>
        <dbReference type="Pfam" id="PF24883"/>
    </source>
</evidence>
<dbReference type="HOGENOM" id="CLU_000288_34_7_1"/>
<organism evidence="5 6">
    <name type="scientific">Cochliobolus sativus (strain ND90Pr / ATCC 201652)</name>
    <name type="common">Common root rot and spot blotch fungus</name>
    <name type="synonym">Bipolaris sorokiniana</name>
    <dbReference type="NCBI Taxonomy" id="665912"/>
    <lineage>
        <taxon>Eukaryota</taxon>
        <taxon>Fungi</taxon>
        <taxon>Dikarya</taxon>
        <taxon>Ascomycota</taxon>
        <taxon>Pezizomycotina</taxon>
        <taxon>Dothideomycetes</taxon>
        <taxon>Pleosporomycetidae</taxon>
        <taxon>Pleosporales</taxon>
        <taxon>Pleosporineae</taxon>
        <taxon>Pleosporaceae</taxon>
        <taxon>Bipolaris</taxon>
    </lineage>
</organism>
<dbReference type="InterPro" id="IPR027417">
    <property type="entry name" value="P-loop_NTPase"/>
</dbReference>
<dbReference type="OMA" id="RFAYWYF"/>
<evidence type="ECO:0000313" key="5">
    <source>
        <dbReference type="EMBL" id="EMD68803.1"/>
    </source>
</evidence>
<keyword evidence="2" id="KW-1133">Transmembrane helix</keyword>
<name>M2SNP2_COCSN</name>
<dbReference type="EMBL" id="KB445638">
    <property type="protein sequence ID" value="EMD68803.1"/>
    <property type="molecule type" value="Genomic_DNA"/>
</dbReference>
<feature type="transmembrane region" description="Helical" evidence="2">
    <location>
        <begin position="1152"/>
        <end position="1169"/>
    </location>
</feature>
<keyword evidence="6" id="KW-1185">Reference proteome</keyword>
<dbReference type="Gene3D" id="3.40.50.300">
    <property type="entry name" value="P-loop containing nucleotide triphosphate hydrolases"/>
    <property type="match status" value="1"/>
</dbReference>
<dbReference type="eggNOG" id="ENOG502SIMU">
    <property type="taxonomic scope" value="Eukaryota"/>
</dbReference>
<feature type="domain" description="DUF7708" evidence="3">
    <location>
        <begin position="76"/>
        <end position="221"/>
    </location>
</feature>
<dbReference type="STRING" id="665912.M2SNP2"/>
<dbReference type="PANTHER" id="PTHR10039:SF16">
    <property type="entry name" value="GPI INOSITOL-DEACYLASE"/>
    <property type="match status" value="1"/>
</dbReference>
<evidence type="ECO:0000259" key="3">
    <source>
        <dbReference type="Pfam" id="PF24809"/>
    </source>
</evidence>
<dbReference type="Pfam" id="PF24883">
    <property type="entry name" value="NPHP3_N"/>
    <property type="match status" value="1"/>
</dbReference>
<accession>M2SNP2</accession>
<dbReference type="InterPro" id="IPR055530">
    <property type="entry name" value="DUF7104"/>
</dbReference>
<dbReference type="Pfam" id="PF24809">
    <property type="entry name" value="DUF7708"/>
    <property type="match status" value="1"/>
</dbReference>
<dbReference type="OrthoDB" id="7464126at2759"/>
<keyword evidence="2" id="KW-0812">Transmembrane</keyword>